<evidence type="ECO:0008006" key="4">
    <source>
        <dbReference type="Google" id="ProtNLM"/>
    </source>
</evidence>
<evidence type="ECO:0000313" key="2">
    <source>
        <dbReference type="EMBL" id="OGH04863.1"/>
    </source>
</evidence>
<evidence type="ECO:0000256" key="1">
    <source>
        <dbReference type="SAM" id="SignalP"/>
    </source>
</evidence>
<protein>
    <recommendedName>
        <fullName evidence="4">LPP20 lipoprotein</fullName>
    </recommendedName>
</protein>
<proteinExistence type="predicted"/>
<organism evidence="2 3">
    <name type="scientific">Candidatus Lambdaproteobacteria bacterium RIFOXYD2_FULL_56_26</name>
    <dbReference type="NCBI Taxonomy" id="1817773"/>
    <lineage>
        <taxon>Bacteria</taxon>
        <taxon>Pseudomonadati</taxon>
        <taxon>Pseudomonadota</taxon>
        <taxon>Candidatus Lambdaproteobacteria</taxon>
    </lineage>
</organism>
<evidence type="ECO:0000313" key="3">
    <source>
        <dbReference type="Proteomes" id="UP000177583"/>
    </source>
</evidence>
<name>A0A1F6H398_9PROT</name>
<dbReference type="EMBL" id="MFNF01000001">
    <property type="protein sequence ID" value="OGH04863.1"/>
    <property type="molecule type" value="Genomic_DNA"/>
</dbReference>
<dbReference type="Proteomes" id="UP000177583">
    <property type="component" value="Unassembled WGS sequence"/>
</dbReference>
<comment type="caution">
    <text evidence="2">The sequence shown here is derived from an EMBL/GenBank/DDBJ whole genome shotgun (WGS) entry which is preliminary data.</text>
</comment>
<reference evidence="2 3" key="1">
    <citation type="journal article" date="2016" name="Nat. Commun.">
        <title>Thousands of microbial genomes shed light on interconnected biogeochemical processes in an aquifer system.</title>
        <authorList>
            <person name="Anantharaman K."/>
            <person name="Brown C.T."/>
            <person name="Hug L.A."/>
            <person name="Sharon I."/>
            <person name="Castelle C.J."/>
            <person name="Probst A.J."/>
            <person name="Thomas B.C."/>
            <person name="Singh A."/>
            <person name="Wilkins M.J."/>
            <person name="Karaoz U."/>
            <person name="Brodie E.L."/>
            <person name="Williams K.H."/>
            <person name="Hubbard S.S."/>
            <person name="Banfield J.F."/>
        </authorList>
    </citation>
    <scope>NUCLEOTIDE SEQUENCE [LARGE SCALE GENOMIC DNA]</scope>
</reference>
<sequence length="315" mass="33644">MAGTGCVNSSYGKTMKGASLLACLMLAVSPAIYAAEDCTGNDCMPKEIKNSCTVETVSGCIDWENGIVYSVGMGVPNDKLTSAAQKRYSAYQAARVVAQRNLLQMIEEVQIDSTQTVKMGMLENDEINLQIHGTVKNVSEVGKPKVASDGSTFVTMQMHLRDIMSILAKNEHFELMDKEIPKTLSPAPSAPATNAPAYGGDAKTVYSGLIIDAKGLGVKPAMSPKVFNADGTEIYGSAQVDRDFALQYGIAGYVKDLAQGKGNERVKGNPLVIKAEPAGGNKGSDLKISNQDAELLKQLEQTQAFLREGRVLIVL</sequence>
<feature type="signal peptide" evidence="1">
    <location>
        <begin position="1"/>
        <end position="34"/>
    </location>
</feature>
<feature type="chain" id="PRO_5009524903" description="LPP20 lipoprotein" evidence="1">
    <location>
        <begin position="35"/>
        <end position="315"/>
    </location>
</feature>
<accession>A0A1F6H398</accession>
<gene>
    <name evidence="2" type="ORF">A2557_07735</name>
</gene>
<dbReference type="AlphaFoldDB" id="A0A1F6H398"/>
<keyword evidence="1" id="KW-0732">Signal</keyword>